<dbReference type="Proteomes" id="UP000619260">
    <property type="component" value="Unassembled WGS sequence"/>
</dbReference>
<dbReference type="Pfam" id="PF07690">
    <property type="entry name" value="MFS_1"/>
    <property type="match status" value="1"/>
</dbReference>
<evidence type="ECO:0000256" key="4">
    <source>
        <dbReference type="ARBA" id="ARBA00022692"/>
    </source>
</evidence>
<evidence type="ECO:0000256" key="2">
    <source>
        <dbReference type="ARBA" id="ARBA00022448"/>
    </source>
</evidence>
<keyword evidence="4 7" id="KW-0812">Transmembrane</keyword>
<reference evidence="9" key="1">
    <citation type="submission" date="2021-01" db="EMBL/GenBank/DDBJ databases">
        <title>Whole genome shotgun sequence of Virgisporangium aliadipatigenens NBRC 105644.</title>
        <authorList>
            <person name="Komaki H."/>
            <person name="Tamura T."/>
        </authorList>
    </citation>
    <scope>NUCLEOTIDE SEQUENCE</scope>
    <source>
        <strain evidence="9">NBRC 105644</strain>
    </source>
</reference>
<evidence type="ECO:0000256" key="7">
    <source>
        <dbReference type="SAM" id="Phobius"/>
    </source>
</evidence>
<evidence type="ECO:0000256" key="5">
    <source>
        <dbReference type="ARBA" id="ARBA00022989"/>
    </source>
</evidence>
<keyword evidence="2" id="KW-0813">Transport</keyword>
<dbReference type="GO" id="GO:0005886">
    <property type="term" value="C:plasma membrane"/>
    <property type="evidence" value="ECO:0007669"/>
    <property type="project" value="UniProtKB-SubCell"/>
</dbReference>
<feature type="transmembrane region" description="Helical" evidence="7">
    <location>
        <begin position="447"/>
        <end position="468"/>
    </location>
</feature>
<evidence type="ECO:0000256" key="1">
    <source>
        <dbReference type="ARBA" id="ARBA00004651"/>
    </source>
</evidence>
<feature type="transmembrane region" description="Helical" evidence="7">
    <location>
        <begin position="353"/>
        <end position="376"/>
    </location>
</feature>
<dbReference type="InterPro" id="IPR005829">
    <property type="entry name" value="Sugar_transporter_CS"/>
</dbReference>
<evidence type="ECO:0000259" key="8">
    <source>
        <dbReference type="PROSITE" id="PS50850"/>
    </source>
</evidence>
<dbReference type="InterPro" id="IPR036259">
    <property type="entry name" value="MFS_trans_sf"/>
</dbReference>
<feature type="domain" description="Major facilitator superfamily (MFS) profile" evidence="8">
    <location>
        <begin position="11"/>
        <end position="477"/>
    </location>
</feature>
<feature type="transmembrane region" description="Helical" evidence="7">
    <location>
        <begin position="102"/>
        <end position="123"/>
    </location>
</feature>
<proteinExistence type="predicted"/>
<feature type="transmembrane region" description="Helical" evidence="7">
    <location>
        <begin position="135"/>
        <end position="156"/>
    </location>
</feature>
<sequence>MVALMKRRWWALGALMLSLLTIGFDATILNVALDPLAAALHADTDDLQWIIDAYVLVFAGLLLPAGALADRYGRKTFLVVGLGLFGAASVVASLAGSAATVIAARCLMGVGAAVLTPTITAVVTRIFPADERPRAVAFMAIGLGAGVPLGPIVGGYLLRHFWWGSVFLVNVPVVAVALIAVAVLVPQSRDPRPRPVDLVGGLLSTGGLVLLVYAVIAAPAAGWTSARVLVAGPLGVLLLVAFLSWERRQRAPLIDLSLFGRPRFVWGSTAATVAAFAMFGLLFVVPLYLQAVRGHDALAAGVRLLPMMAGLMIGAKTGERVAARTGARLPMTAGLLLLAAGLAVGALTRAGSGYGFVAGWLAVAGAGVGLTTAPALDAVMGELPPERSGSGAALTLAMRQVGAALGVALLGSLSSVTFHRKEGVTRAMAEALANGDATLAAEIRDDYAGAMAAVLVACAAVCALGAAGTARWMRDAERPEEAVAAPR</sequence>
<feature type="transmembrane region" description="Helical" evidence="7">
    <location>
        <begin position="162"/>
        <end position="186"/>
    </location>
</feature>
<evidence type="ECO:0000256" key="3">
    <source>
        <dbReference type="ARBA" id="ARBA00022475"/>
    </source>
</evidence>
<dbReference type="PANTHER" id="PTHR42718">
    <property type="entry name" value="MAJOR FACILITATOR SUPERFAMILY MULTIDRUG TRANSPORTER MFSC"/>
    <property type="match status" value="1"/>
</dbReference>
<evidence type="ECO:0000313" key="10">
    <source>
        <dbReference type="Proteomes" id="UP000619260"/>
    </source>
</evidence>
<dbReference type="PROSITE" id="PS50850">
    <property type="entry name" value="MFS"/>
    <property type="match status" value="1"/>
</dbReference>
<accession>A0A8J3YU64</accession>
<keyword evidence="3" id="KW-1003">Cell membrane</keyword>
<comment type="subcellular location">
    <subcellularLocation>
        <location evidence="1">Cell membrane</location>
        <topology evidence="1">Multi-pass membrane protein</topology>
    </subcellularLocation>
</comment>
<dbReference type="CDD" id="cd17321">
    <property type="entry name" value="MFS_MMR_MDR_like"/>
    <property type="match status" value="1"/>
</dbReference>
<feature type="transmembrane region" description="Helical" evidence="7">
    <location>
        <begin position="224"/>
        <end position="243"/>
    </location>
</feature>
<dbReference type="NCBIfam" id="TIGR00711">
    <property type="entry name" value="efflux_EmrB"/>
    <property type="match status" value="1"/>
</dbReference>
<feature type="transmembrane region" description="Helical" evidence="7">
    <location>
        <begin position="49"/>
        <end position="69"/>
    </location>
</feature>
<comment type="caution">
    <text evidence="9">The sequence shown here is derived from an EMBL/GenBank/DDBJ whole genome shotgun (WGS) entry which is preliminary data.</text>
</comment>
<dbReference type="PANTHER" id="PTHR42718:SF42">
    <property type="entry name" value="EXPORT PROTEIN"/>
    <property type="match status" value="1"/>
</dbReference>
<evidence type="ECO:0000313" key="9">
    <source>
        <dbReference type="EMBL" id="GIJ51734.1"/>
    </source>
</evidence>
<protein>
    <submittedName>
        <fullName evidence="9">MFS transporter</fullName>
    </submittedName>
</protein>
<feature type="transmembrane region" description="Helical" evidence="7">
    <location>
        <begin position="396"/>
        <end position="418"/>
    </location>
</feature>
<dbReference type="Gene3D" id="1.20.1250.20">
    <property type="entry name" value="MFS general substrate transporter like domains"/>
    <property type="match status" value="1"/>
</dbReference>
<dbReference type="SUPFAM" id="SSF103473">
    <property type="entry name" value="MFS general substrate transporter"/>
    <property type="match status" value="1"/>
</dbReference>
<gene>
    <name evidence="9" type="ORF">Val02_86200</name>
</gene>
<dbReference type="InterPro" id="IPR004638">
    <property type="entry name" value="EmrB-like"/>
</dbReference>
<dbReference type="InterPro" id="IPR020846">
    <property type="entry name" value="MFS_dom"/>
</dbReference>
<dbReference type="GO" id="GO:0022857">
    <property type="term" value="F:transmembrane transporter activity"/>
    <property type="evidence" value="ECO:0007669"/>
    <property type="project" value="InterPro"/>
</dbReference>
<dbReference type="Gene3D" id="1.20.1720.10">
    <property type="entry name" value="Multidrug resistance protein D"/>
    <property type="match status" value="1"/>
</dbReference>
<keyword evidence="6 7" id="KW-0472">Membrane</keyword>
<feature type="transmembrane region" description="Helical" evidence="7">
    <location>
        <begin position="76"/>
        <end position="96"/>
    </location>
</feature>
<keyword evidence="5 7" id="KW-1133">Transmembrane helix</keyword>
<dbReference type="InterPro" id="IPR011701">
    <property type="entry name" value="MFS"/>
</dbReference>
<dbReference type="EMBL" id="BOPF01000053">
    <property type="protein sequence ID" value="GIJ51734.1"/>
    <property type="molecule type" value="Genomic_DNA"/>
</dbReference>
<dbReference type="PROSITE" id="PS00216">
    <property type="entry name" value="SUGAR_TRANSPORT_1"/>
    <property type="match status" value="1"/>
</dbReference>
<organism evidence="9 10">
    <name type="scientific">Virgisporangium aliadipatigenens</name>
    <dbReference type="NCBI Taxonomy" id="741659"/>
    <lineage>
        <taxon>Bacteria</taxon>
        <taxon>Bacillati</taxon>
        <taxon>Actinomycetota</taxon>
        <taxon>Actinomycetes</taxon>
        <taxon>Micromonosporales</taxon>
        <taxon>Micromonosporaceae</taxon>
        <taxon>Virgisporangium</taxon>
    </lineage>
</organism>
<evidence type="ECO:0000256" key="6">
    <source>
        <dbReference type="ARBA" id="ARBA00023136"/>
    </source>
</evidence>
<feature type="transmembrane region" description="Helical" evidence="7">
    <location>
        <begin position="327"/>
        <end position="347"/>
    </location>
</feature>
<feature type="transmembrane region" description="Helical" evidence="7">
    <location>
        <begin position="264"/>
        <end position="285"/>
    </location>
</feature>
<dbReference type="AlphaFoldDB" id="A0A8J3YU64"/>
<feature type="transmembrane region" description="Helical" evidence="7">
    <location>
        <begin position="198"/>
        <end position="218"/>
    </location>
</feature>
<keyword evidence="10" id="KW-1185">Reference proteome</keyword>
<name>A0A8J3YU64_9ACTN</name>